<sequence>MAALYVVNLQLSGVAAAMTWLVVTMLCLIILPSTIFFVKVKNEG</sequence>
<evidence type="ECO:0000313" key="3">
    <source>
        <dbReference type="Proteomes" id="UP000615755"/>
    </source>
</evidence>
<dbReference type="Proteomes" id="UP000615755">
    <property type="component" value="Unassembled WGS sequence"/>
</dbReference>
<comment type="caution">
    <text evidence="2">The sequence shown here is derived from an EMBL/GenBank/DDBJ whole genome shotgun (WGS) entry which is preliminary data.</text>
</comment>
<evidence type="ECO:0000313" key="2">
    <source>
        <dbReference type="EMBL" id="MBE0369382.1"/>
    </source>
</evidence>
<keyword evidence="1" id="KW-0472">Membrane</keyword>
<keyword evidence="1" id="KW-1133">Transmembrane helix</keyword>
<feature type="transmembrane region" description="Helical" evidence="1">
    <location>
        <begin position="14"/>
        <end position="38"/>
    </location>
</feature>
<evidence type="ECO:0000256" key="1">
    <source>
        <dbReference type="SAM" id="Phobius"/>
    </source>
</evidence>
<organism evidence="2 3">
    <name type="scientific">Pseudoalteromonas aurantia 208</name>
    <dbReference type="NCBI Taxonomy" id="1314867"/>
    <lineage>
        <taxon>Bacteria</taxon>
        <taxon>Pseudomonadati</taxon>
        <taxon>Pseudomonadota</taxon>
        <taxon>Gammaproteobacteria</taxon>
        <taxon>Alteromonadales</taxon>
        <taxon>Pseudoalteromonadaceae</taxon>
        <taxon>Pseudoalteromonas</taxon>
    </lineage>
</organism>
<accession>A0ABR9EEX7</accession>
<proteinExistence type="predicted"/>
<name>A0ABR9EEX7_9GAMM</name>
<keyword evidence="1" id="KW-0812">Transmembrane</keyword>
<dbReference type="EMBL" id="AQGV01000013">
    <property type="protein sequence ID" value="MBE0369382.1"/>
    <property type="molecule type" value="Genomic_DNA"/>
</dbReference>
<gene>
    <name evidence="2" type="ORF">PAUR_a3873</name>
</gene>
<protein>
    <submittedName>
        <fullName evidence="2">Uncharacterized protein</fullName>
    </submittedName>
</protein>
<reference evidence="2 3" key="1">
    <citation type="submission" date="2015-03" db="EMBL/GenBank/DDBJ databases">
        <title>Genome sequence of Pseudoalteromonas aurantia.</title>
        <authorList>
            <person name="Xie B.-B."/>
            <person name="Rong J.-C."/>
            <person name="Qin Q.-L."/>
            <person name="Zhang Y.-Z."/>
        </authorList>
    </citation>
    <scope>NUCLEOTIDE SEQUENCE [LARGE SCALE GENOMIC DNA]</scope>
    <source>
        <strain evidence="2 3">208</strain>
    </source>
</reference>
<keyword evidence="3" id="KW-1185">Reference proteome</keyword>